<keyword evidence="2" id="KW-0805">Transcription regulation</keyword>
<sequence length="97" mass="11250">MKLEALPKGFRFRPTDEELVSHYLRLKINGHHSSVQVIPEIDVCKWEPWDLPALSVIKSDDQEWFFFCPREENIQMGIALIGPQKLVIGRPRARIAP</sequence>
<keyword evidence="3" id="KW-0238">DNA-binding</keyword>
<feature type="domain" description="NAC" evidence="6">
    <location>
        <begin position="6"/>
        <end position="97"/>
    </location>
</feature>
<dbReference type="GO" id="GO:0006355">
    <property type="term" value="P:regulation of DNA-templated transcription"/>
    <property type="evidence" value="ECO:0007669"/>
    <property type="project" value="InterPro"/>
</dbReference>
<evidence type="ECO:0000256" key="4">
    <source>
        <dbReference type="ARBA" id="ARBA00023163"/>
    </source>
</evidence>
<keyword evidence="4" id="KW-0804">Transcription</keyword>
<evidence type="ECO:0000256" key="1">
    <source>
        <dbReference type="ARBA" id="ARBA00004123"/>
    </source>
</evidence>
<comment type="caution">
    <text evidence="7">The sequence shown here is derived from an EMBL/GenBank/DDBJ whole genome shotgun (WGS) entry which is preliminary data.</text>
</comment>
<evidence type="ECO:0000256" key="5">
    <source>
        <dbReference type="ARBA" id="ARBA00023242"/>
    </source>
</evidence>
<protein>
    <submittedName>
        <fullName evidence="7">Protein NTM1-like 9</fullName>
    </submittedName>
</protein>
<dbReference type="Pfam" id="PF02365">
    <property type="entry name" value="NAM"/>
    <property type="match status" value="1"/>
</dbReference>
<gene>
    <name evidence="7" type="ORF">Sangu_1701200</name>
</gene>
<dbReference type="SUPFAM" id="SSF101941">
    <property type="entry name" value="NAC domain"/>
    <property type="match status" value="1"/>
</dbReference>
<reference evidence="7" key="1">
    <citation type="submission" date="2020-06" db="EMBL/GenBank/DDBJ databases">
        <authorList>
            <person name="Li T."/>
            <person name="Hu X."/>
            <person name="Zhang T."/>
            <person name="Song X."/>
            <person name="Zhang H."/>
            <person name="Dai N."/>
            <person name="Sheng W."/>
            <person name="Hou X."/>
            <person name="Wei L."/>
        </authorList>
    </citation>
    <scope>NUCLEOTIDE SEQUENCE</scope>
    <source>
        <strain evidence="7">G01</strain>
        <tissue evidence="7">Leaf</tissue>
    </source>
</reference>
<dbReference type="EMBL" id="JACGWK010000010">
    <property type="protein sequence ID" value="KAL0331557.1"/>
    <property type="molecule type" value="Genomic_DNA"/>
</dbReference>
<proteinExistence type="predicted"/>
<organism evidence="7">
    <name type="scientific">Sesamum angustifolium</name>
    <dbReference type="NCBI Taxonomy" id="2727405"/>
    <lineage>
        <taxon>Eukaryota</taxon>
        <taxon>Viridiplantae</taxon>
        <taxon>Streptophyta</taxon>
        <taxon>Embryophyta</taxon>
        <taxon>Tracheophyta</taxon>
        <taxon>Spermatophyta</taxon>
        <taxon>Magnoliopsida</taxon>
        <taxon>eudicotyledons</taxon>
        <taxon>Gunneridae</taxon>
        <taxon>Pentapetalae</taxon>
        <taxon>asterids</taxon>
        <taxon>lamiids</taxon>
        <taxon>Lamiales</taxon>
        <taxon>Pedaliaceae</taxon>
        <taxon>Sesamum</taxon>
    </lineage>
</organism>
<evidence type="ECO:0000313" key="7">
    <source>
        <dbReference type="EMBL" id="KAL0331557.1"/>
    </source>
</evidence>
<reference evidence="7" key="2">
    <citation type="journal article" date="2024" name="Plant">
        <title>Genomic evolution and insights into agronomic trait innovations of Sesamum species.</title>
        <authorList>
            <person name="Miao H."/>
            <person name="Wang L."/>
            <person name="Qu L."/>
            <person name="Liu H."/>
            <person name="Sun Y."/>
            <person name="Le M."/>
            <person name="Wang Q."/>
            <person name="Wei S."/>
            <person name="Zheng Y."/>
            <person name="Lin W."/>
            <person name="Duan Y."/>
            <person name="Cao H."/>
            <person name="Xiong S."/>
            <person name="Wang X."/>
            <person name="Wei L."/>
            <person name="Li C."/>
            <person name="Ma Q."/>
            <person name="Ju M."/>
            <person name="Zhao R."/>
            <person name="Li G."/>
            <person name="Mu C."/>
            <person name="Tian Q."/>
            <person name="Mei H."/>
            <person name="Zhang T."/>
            <person name="Gao T."/>
            <person name="Zhang H."/>
        </authorList>
    </citation>
    <scope>NUCLEOTIDE SEQUENCE</scope>
    <source>
        <strain evidence="7">G01</strain>
    </source>
</reference>
<dbReference type="GO" id="GO:0005634">
    <property type="term" value="C:nucleus"/>
    <property type="evidence" value="ECO:0007669"/>
    <property type="project" value="UniProtKB-SubCell"/>
</dbReference>
<dbReference type="GO" id="GO:0003677">
    <property type="term" value="F:DNA binding"/>
    <property type="evidence" value="ECO:0007669"/>
    <property type="project" value="UniProtKB-KW"/>
</dbReference>
<dbReference type="AlphaFoldDB" id="A0AAW2MM51"/>
<evidence type="ECO:0000256" key="3">
    <source>
        <dbReference type="ARBA" id="ARBA00023125"/>
    </source>
</evidence>
<keyword evidence="5" id="KW-0539">Nucleus</keyword>
<dbReference type="InterPro" id="IPR036093">
    <property type="entry name" value="NAC_dom_sf"/>
</dbReference>
<dbReference type="Gene3D" id="2.170.150.80">
    <property type="entry name" value="NAC domain"/>
    <property type="match status" value="1"/>
</dbReference>
<accession>A0AAW2MM51</accession>
<evidence type="ECO:0000259" key="6">
    <source>
        <dbReference type="PROSITE" id="PS51005"/>
    </source>
</evidence>
<dbReference type="PANTHER" id="PTHR31989">
    <property type="entry name" value="NAC DOMAIN-CONTAINING PROTEIN 82-RELATED"/>
    <property type="match status" value="1"/>
</dbReference>
<dbReference type="InterPro" id="IPR003441">
    <property type="entry name" value="NAC-dom"/>
</dbReference>
<name>A0AAW2MM51_9LAMI</name>
<comment type="subcellular location">
    <subcellularLocation>
        <location evidence="1">Nucleus</location>
    </subcellularLocation>
</comment>
<evidence type="ECO:0000256" key="2">
    <source>
        <dbReference type="ARBA" id="ARBA00023015"/>
    </source>
</evidence>
<dbReference type="PROSITE" id="PS51005">
    <property type="entry name" value="NAC"/>
    <property type="match status" value="1"/>
</dbReference>